<evidence type="ECO:0000256" key="3">
    <source>
        <dbReference type="ARBA" id="ARBA00023027"/>
    </source>
</evidence>
<evidence type="ECO:0000256" key="6">
    <source>
        <dbReference type="PROSITE-ProRule" id="PRU10007"/>
    </source>
</evidence>
<comment type="caution">
    <text evidence="9">The sequence shown here is derived from an EMBL/GenBank/DDBJ whole genome shotgun (WGS) entry which is preliminary data.</text>
</comment>
<dbReference type="PANTHER" id="PTHR43570">
    <property type="entry name" value="ALDEHYDE DEHYDROGENASE"/>
    <property type="match status" value="1"/>
</dbReference>
<comment type="similarity">
    <text evidence="1 4 7">Belongs to the aldehyde dehydrogenase family.</text>
</comment>
<accession>A0A5D0RI03</accession>
<dbReference type="Gene3D" id="3.40.605.10">
    <property type="entry name" value="Aldehyde Dehydrogenase, Chain A, domain 1"/>
    <property type="match status" value="1"/>
</dbReference>
<dbReference type="GO" id="GO:0006081">
    <property type="term" value="P:aldehyde metabolic process"/>
    <property type="evidence" value="ECO:0007669"/>
    <property type="project" value="InterPro"/>
</dbReference>
<dbReference type="GO" id="GO:0004029">
    <property type="term" value="F:aldehyde dehydrogenase (NAD+) activity"/>
    <property type="evidence" value="ECO:0007669"/>
    <property type="project" value="TreeGrafter"/>
</dbReference>
<dbReference type="Proteomes" id="UP000322080">
    <property type="component" value="Unassembled WGS sequence"/>
</dbReference>
<dbReference type="InterPro" id="IPR029510">
    <property type="entry name" value="Ald_DH_CS_GLU"/>
</dbReference>
<dbReference type="InterPro" id="IPR016163">
    <property type="entry name" value="Ald_DH_C"/>
</dbReference>
<protein>
    <recommendedName>
        <fullName evidence="4">Aldehyde dehydrogenase</fullName>
    </recommendedName>
</protein>
<feature type="active site" evidence="5">
    <location>
        <position position="249"/>
    </location>
</feature>
<evidence type="ECO:0000256" key="1">
    <source>
        <dbReference type="ARBA" id="ARBA00009986"/>
    </source>
</evidence>
<dbReference type="PROSITE" id="PS00687">
    <property type="entry name" value="ALDEHYDE_DEHYDR_GLU"/>
    <property type="match status" value="1"/>
</dbReference>
<reference evidence="9 10" key="1">
    <citation type="submission" date="2019-08" db="EMBL/GenBank/DDBJ databases">
        <title>Identification of a novel species of the genus Boseongicola.</title>
        <authorList>
            <person name="Zhang X.-Q."/>
        </authorList>
    </citation>
    <scope>NUCLEOTIDE SEQUENCE [LARGE SCALE GENOMIC DNA]</scope>
    <source>
        <strain evidence="9 10">HY14</strain>
    </source>
</reference>
<organism evidence="9 10">
    <name type="scientific">Maritimibacter fusiformis</name>
    <dbReference type="NCBI Taxonomy" id="2603819"/>
    <lineage>
        <taxon>Bacteria</taxon>
        <taxon>Pseudomonadati</taxon>
        <taxon>Pseudomonadota</taxon>
        <taxon>Alphaproteobacteria</taxon>
        <taxon>Rhodobacterales</taxon>
        <taxon>Roseobacteraceae</taxon>
        <taxon>Maritimibacter</taxon>
    </lineage>
</organism>
<dbReference type="GO" id="GO:0005737">
    <property type="term" value="C:cytoplasm"/>
    <property type="evidence" value="ECO:0007669"/>
    <property type="project" value="TreeGrafter"/>
</dbReference>
<dbReference type="PANTHER" id="PTHR43570:SF20">
    <property type="entry name" value="ALDEHYDE DEHYDROGENASE ALDX-RELATED"/>
    <property type="match status" value="1"/>
</dbReference>
<evidence type="ECO:0000256" key="7">
    <source>
        <dbReference type="RuleBase" id="RU003345"/>
    </source>
</evidence>
<dbReference type="AlphaFoldDB" id="A0A5D0RI03"/>
<feature type="active site" evidence="5 6">
    <location>
        <position position="215"/>
    </location>
</feature>
<evidence type="ECO:0000256" key="5">
    <source>
        <dbReference type="PIRSR" id="PIRSR036492-1"/>
    </source>
</evidence>
<evidence type="ECO:0000256" key="2">
    <source>
        <dbReference type="ARBA" id="ARBA00023002"/>
    </source>
</evidence>
<evidence type="ECO:0000313" key="10">
    <source>
        <dbReference type="Proteomes" id="UP000322080"/>
    </source>
</evidence>
<feature type="domain" description="Aldehyde dehydrogenase" evidence="8">
    <location>
        <begin position="28"/>
        <end position="435"/>
    </location>
</feature>
<sequence length="464" mass="50490">MPVTPHPEFPAFPIIRKASRRDRLPGLAMRRDRLASLRRMVVESRGEIGRAINTDFGGRPRQETELLEIVPLLNALRNTSRHLRRWMRDERRHVAWPFQPGSAWVRHEPLGVVGIISPWNYPLLLALGPLVDVLAAGNRAMIKPSELTPGFSDLLKRLVSEYFDADVVTVETGGVEVAQAFSALPFDHLIFTGSTAVGRKVMQGAAANLTPVTLELGGKSPAVLAPDYPLDKAARSIVLGKFTNAGQTCIAPDYVLVPEGKAEALAREIIKRVETAFPAGRSKDGYANIITARHRTRLAEAVDEARDGGATILRPSGDYGEKIAPTLVIGAPEDCLLFREEIFGPILPIVAYGSLDDALAFINRRARPLALYAFTDDRDARKSILDGAISGGVTLNGTLLHIAQDDLPFGGVGDSGIGAYHGRDGFRRMSHARAVYKPGFVNAFEHVGPPFGKLADIIIRTLGR</sequence>
<dbReference type="SUPFAM" id="SSF53720">
    <property type="entry name" value="ALDH-like"/>
    <property type="match status" value="1"/>
</dbReference>
<name>A0A5D0RI03_9RHOB</name>
<dbReference type="EMBL" id="VSIY01000009">
    <property type="protein sequence ID" value="TYB81142.1"/>
    <property type="molecule type" value="Genomic_DNA"/>
</dbReference>
<dbReference type="InterPro" id="IPR016162">
    <property type="entry name" value="Ald_DH_N"/>
</dbReference>
<dbReference type="InterPro" id="IPR016161">
    <property type="entry name" value="Ald_DH/histidinol_DH"/>
</dbReference>
<evidence type="ECO:0000256" key="4">
    <source>
        <dbReference type="PIRNR" id="PIRNR036492"/>
    </source>
</evidence>
<proteinExistence type="inferred from homology"/>
<keyword evidence="2 4" id="KW-0560">Oxidoreductase</keyword>
<dbReference type="InterPro" id="IPR015590">
    <property type="entry name" value="Aldehyde_DH_dom"/>
</dbReference>
<dbReference type="PIRSF" id="PIRSF036492">
    <property type="entry name" value="ALDH"/>
    <property type="match status" value="1"/>
</dbReference>
<evidence type="ECO:0000313" key="9">
    <source>
        <dbReference type="EMBL" id="TYB81142.1"/>
    </source>
</evidence>
<keyword evidence="3" id="KW-0520">NAD</keyword>
<evidence type="ECO:0000259" key="8">
    <source>
        <dbReference type="Pfam" id="PF00171"/>
    </source>
</evidence>
<dbReference type="InterPro" id="IPR012394">
    <property type="entry name" value="Aldehyde_DH_NAD(P)"/>
</dbReference>
<dbReference type="CDD" id="cd07133">
    <property type="entry name" value="ALDH_CALDH_CalB"/>
    <property type="match status" value="1"/>
</dbReference>
<dbReference type="InterPro" id="IPR016160">
    <property type="entry name" value="Ald_DH_CS_CYS"/>
</dbReference>
<keyword evidence="10" id="KW-1185">Reference proteome</keyword>
<dbReference type="RefSeq" id="WP_148378206.1">
    <property type="nucleotide sequence ID" value="NZ_VSIY01000009.1"/>
</dbReference>
<dbReference type="Gene3D" id="3.40.309.10">
    <property type="entry name" value="Aldehyde Dehydrogenase, Chain A, domain 2"/>
    <property type="match status" value="1"/>
</dbReference>
<gene>
    <name evidence="9" type="ORF">FVF75_11945</name>
</gene>
<dbReference type="PROSITE" id="PS00070">
    <property type="entry name" value="ALDEHYDE_DEHYDR_CYS"/>
    <property type="match status" value="1"/>
</dbReference>
<dbReference type="Pfam" id="PF00171">
    <property type="entry name" value="Aldedh"/>
    <property type="match status" value="1"/>
</dbReference>